<dbReference type="InterPro" id="IPR023198">
    <property type="entry name" value="PGP-like_dom2"/>
</dbReference>
<dbReference type="Proteomes" id="UP000184514">
    <property type="component" value="Unassembled WGS sequence"/>
</dbReference>
<evidence type="ECO:0000313" key="1">
    <source>
        <dbReference type="EMBL" id="OJI94017.1"/>
    </source>
</evidence>
<dbReference type="Gene3D" id="1.10.150.240">
    <property type="entry name" value="Putative phosphatase, domain 2"/>
    <property type="match status" value="1"/>
</dbReference>
<dbReference type="EMBL" id="MLCB01000125">
    <property type="protein sequence ID" value="OJI94017.1"/>
    <property type="molecule type" value="Genomic_DNA"/>
</dbReference>
<dbReference type="AlphaFoldDB" id="A0A1L9NXL5"/>
<dbReference type="InterPro" id="IPR023214">
    <property type="entry name" value="HAD_sf"/>
</dbReference>
<dbReference type="InterPro" id="IPR041492">
    <property type="entry name" value="HAD_2"/>
</dbReference>
<dbReference type="STRING" id="696762.PFRI_17560"/>
<dbReference type="EC" id="3.6.1.1" evidence="1"/>
<accession>A0A1L9NXL5</accession>
<dbReference type="SFLD" id="SFLDG01129">
    <property type="entry name" value="C1.5:_HAD__Beta-PGM__Phosphata"/>
    <property type="match status" value="1"/>
</dbReference>
<dbReference type="NCBIfam" id="TIGR01509">
    <property type="entry name" value="HAD-SF-IA-v3"/>
    <property type="match status" value="1"/>
</dbReference>
<dbReference type="Gene3D" id="3.40.50.1000">
    <property type="entry name" value="HAD superfamily/HAD-like"/>
    <property type="match status" value="1"/>
</dbReference>
<dbReference type="NCBIfam" id="TIGR01549">
    <property type="entry name" value="HAD-SF-IA-v1"/>
    <property type="match status" value="1"/>
</dbReference>
<proteinExistence type="predicted"/>
<organism evidence="1 2">
    <name type="scientific">Planktotalea frisia</name>
    <dbReference type="NCBI Taxonomy" id="696762"/>
    <lineage>
        <taxon>Bacteria</taxon>
        <taxon>Pseudomonadati</taxon>
        <taxon>Pseudomonadota</taxon>
        <taxon>Alphaproteobacteria</taxon>
        <taxon>Rhodobacterales</taxon>
        <taxon>Paracoccaceae</taxon>
        <taxon>Planktotalea</taxon>
    </lineage>
</organism>
<keyword evidence="2" id="KW-1185">Reference proteome</keyword>
<reference evidence="1 2" key="1">
    <citation type="submission" date="2016-10" db="EMBL/GenBank/DDBJ databases">
        <title>Genome sequence of Planktotalea frisia SH6-1.</title>
        <authorList>
            <person name="Poehlein A."/>
            <person name="Bakenhus I."/>
            <person name="Voget S."/>
            <person name="Brinkhoff T."/>
            <person name="Simon M."/>
        </authorList>
    </citation>
    <scope>NUCLEOTIDE SEQUENCE [LARGE SCALE GENOMIC DNA]</scope>
    <source>
        <strain evidence="1 2">SH6-1</strain>
    </source>
</reference>
<dbReference type="PANTHER" id="PTHR43434">
    <property type="entry name" value="PHOSPHOGLYCOLATE PHOSPHATASE"/>
    <property type="match status" value="1"/>
</dbReference>
<dbReference type="InterPro" id="IPR036412">
    <property type="entry name" value="HAD-like_sf"/>
</dbReference>
<dbReference type="GO" id="GO:0008967">
    <property type="term" value="F:phosphoglycolate phosphatase activity"/>
    <property type="evidence" value="ECO:0007669"/>
    <property type="project" value="TreeGrafter"/>
</dbReference>
<dbReference type="RefSeq" id="WP_072630329.1">
    <property type="nucleotide sequence ID" value="NZ_MLCB01000125.1"/>
</dbReference>
<evidence type="ECO:0000313" key="2">
    <source>
        <dbReference type="Proteomes" id="UP000184514"/>
    </source>
</evidence>
<dbReference type="InterPro" id="IPR006439">
    <property type="entry name" value="HAD-SF_hydro_IA"/>
</dbReference>
<dbReference type="SUPFAM" id="SSF56784">
    <property type="entry name" value="HAD-like"/>
    <property type="match status" value="1"/>
</dbReference>
<protein>
    <submittedName>
        <fullName evidence="1">Pyrophosphatase PpaX</fullName>
        <ecNumber evidence="1">3.6.1.1</ecNumber>
    </submittedName>
</protein>
<dbReference type="PANTHER" id="PTHR43434:SF24">
    <property type="entry name" value="HYDROLASE-RELATED"/>
    <property type="match status" value="1"/>
</dbReference>
<dbReference type="GO" id="GO:0005829">
    <property type="term" value="C:cytosol"/>
    <property type="evidence" value="ECO:0007669"/>
    <property type="project" value="TreeGrafter"/>
</dbReference>
<name>A0A1L9NXL5_9RHOB</name>
<gene>
    <name evidence="1" type="primary">ppaX</name>
    <name evidence="1" type="ORF">PFRI_17560</name>
</gene>
<dbReference type="SFLD" id="SFLDS00003">
    <property type="entry name" value="Haloacid_Dehalogenase"/>
    <property type="match status" value="1"/>
</dbReference>
<comment type="caution">
    <text evidence="1">The sequence shown here is derived from an EMBL/GenBank/DDBJ whole genome shotgun (WGS) entry which is preliminary data.</text>
</comment>
<sequence>MRLRAVIFDVDGTLVDSQADILAAMSAAFEAEGIKPPSRDEVLGIVGLSLDVAIPMLAPQSDHAACTRMVQGYKDAYTNLRLLQGADVSSPLYAGAREALARLKEQDEILLGVATGKSRRGLDKLIEAHGLAKTFLTQQVADDHPSKPNPSMLLQAMHELGVEARDMVMIGDTSFDMDMARAAGVHFIAVSWGYHETSRLAGADVVIEDFAQLDGALDLIWSKAND</sequence>
<dbReference type="Pfam" id="PF13419">
    <property type="entry name" value="HAD_2"/>
    <property type="match status" value="1"/>
</dbReference>
<dbReference type="SFLD" id="SFLDG01135">
    <property type="entry name" value="C1.5.6:_HAD__Beta-PGM__Phospha"/>
    <property type="match status" value="1"/>
</dbReference>
<dbReference type="InterPro" id="IPR050155">
    <property type="entry name" value="HAD-like_hydrolase_sf"/>
</dbReference>
<keyword evidence="1" id="KW-0378">Hydrolase</keyword>
<dbReference type="GO" id="GO:0006281">
    <property type="term" value="P:DNA repair"/>
    <property type="evidence" value="ECO:0007669"/>
    <property type="project" value="TreeGrafter"/>
</dbReference>
<dbReference type="GO" id="GO:0004427">
    <property type="term" value="F:inorganic diphosphate phosphatase activity"/>
    <property type="evidence" value="ECO:0007669"/>
    <property type="project" value="UniProtKB-EC"/>
</dbReference>